<evidence type="ECO:0000313" key="4">
    <source>
        <dbReference type="Proteomes" id="UP001152795"/>
    </source>
</evidence>
<gene>
    <name evidence="3" type="ORF">PACLA_8A083339</name>
</gene>
<feature type="region of interest" description="Disordered" evidence="1">
    <location>
        <begin position="148"/>
        <end position="169"/>
    </location>
</feature>
<dbReference type="EMBL" id="CACRXK020006564">
    <property type="protein sequence ID" value="CAB4009763.1"/>
    <property type="molecule type" value="Genomic_DNA"/>
</dbReference>
<accession>A0A6S7HZY9</accession>
<feature type="domain" description="Mutator-like transposase" evidence="2">
    <location>
        <begin position="4"/>
        <end position="123"/>
    </location>
</feature>
<evidence type="ECO:0000313" key="3">
    <source>
        <dbReference type="EMBL" id="CAB4009763.1"/>
    </source>
</evidence>
<reference evidence="3" key="1">
    <citation type="submission" date="2020-04" db="EMBL/GenBank/DDBJ databases">
        <authorList>
            <person name="Alioto T."/>
            <person name="Alioto T."/>
            <person name="Gomez Garrido J."/>
        </authorList>
    </citation>
    <scope>NUCLEOTIDE SEQUENCE</scope>
    <source>
        <strain evidence="3">A484AB</strain>
    </source>
</reference>
<comment type="caution">
    <text evidence="3">The sequence shown here is derived from an EMBL/GenBank/DDBJ whole genome shotgun (WGS) entry which is preliminary data.</text>
</comment>
<name>A0A6S7HZY9_PARCT</name>
<dbReference type="InterPro" id="IPR049012">
    <property type="entry name" value="Mutator_transp_dom"/>
</dbReference>
<evidence type="ECO:0000256" key="1">
    <source>
        <dbReference type="SAM" id="MobiDB-lite"/>
    </source>
</evidence>
<evidence type="ECO:0000259" key="2">
    <source>
        <dbReference type="Pfam" id="PF20700"/>
    </source>
</evidence>
<dbReference type="AlphaFoldDB" id="A0A6S7HZY9"/>
<proteinExistence type="predicted"/>
<dbReference type="Pfam" id="PF20700">
    <property type="entry name" value="Mutator"/>
    <property type="match status" value="1"/>
</dbReference>
<organism evidence="3 4">
    <name type="scientific">Paramuricea clavata</name>
    <name type="common">Red gorgonian</name>
    <name type="synonym">Violescent sea-whip</name>
    <dbReference type="NCBI Taxonomy" id="317549"/>
    <lineage>
        <taxon>Eukaryota</taxon>
        <taxon>Metazoa</taxon>
        <taxon>Cnidaria</taxon>
        <taxon>Anthozoa</taxon>
        <taxon>Octocorallia</taxon>
        <taxon>Malacalcyonacea</taxon>
        <taxon>Plexauridae</taxon>
        <taxon>Paramuricea</taxon>
    </lineage>
</organism>
<dbReference type="OrthoDB" id="6277804at2759"/>
<keyword evidence="4" id="KW-1185">Reference proteome</keyword>
<feature type="compositionally biased region" description="Basic and acidic residues" evidence="1">
    <location>
        <begin position="158"/>
        <end position="169"/>
    </location>
</feature>
<sequence>MPDLTIKCNICSGSTSCETSLSVSERGKLYDVNRRAGYHSLETGSGYEGLVPLCSIMNMPCLSLPFYHKMVDTILVVVEAEAHEEMQLEGQKVQDFISKENREQVNDDTVVDTAVSFDKTWANGASSRLTIMDRLSISGGKFTKMSSAKKDKRRVKKADRQATEKEKMYRQAIKQRKVMREEASLEAEGVTYEAEGF</sequence>
<dbReference type="Proteomes" id="UP001152795">
    <property type="component" value="Unassembled WGS sequence"/>
</dbReference>
<protein>
    <recommendedName>
        <fullName evidence="2">Mutator-like transposase domain-containing protein</fullName>
    </recommendedName>
</protein>